<comment type="caution">
    <text evidence="2">The sequence shown here is derived from an EMBL/GenBank/DDBJ whole genome shotgun (WGS) entry which is preliminary data.</text>
</comment>
<name>A0A0F3RMH9_ORITS</name>
<dbReference type="Pfam" id="PF13612">
    <property type="entry name" value="DDE_Tnp_1_3"/>
    <property type="match status" value="1"/>
</dbReference>
<dbReference type="Proteomes" id="UP000033580">
    <property type="component" value="Unassembled WGS sequence"/>
</dbReference>
<evidence type="ECO:0000313" key="2">
    <source>
        <dbReference type="EMBL" id="KJW07231.1"/>
    </source>
</evidence>
<dbReference type="EMBL" id="LAOR01000041">
    <property type="protein sequence ID" value="KJW07231.1"/>
    <property type="molecule type" value="Genomic_DNA"/>
</dbReference>
<feature type="domain" description="Transposase DDE" evidence="1">
    <location>
        <begin position="1"/>
        <end position="40"/>
    </location>
</feature>
<organism evidence="2 3">
    <name type="scientific">Orientia tsutsugamushi str. UT144</name>
    <dbReference type="NCBI Taxonomy" id="1441384"/>
    <lineage>
        <taxon>Bacteria</taxon>
        <taxon>Pseudomonadati</taxon>
        <taxon>Pseudomonadota</taxon>
        <taxon>Alphaproteobacteria</taxon>
        <taxon>Rickettsiales</taxon>
        <taxon>Rickettsiaceae</taxon>
        <taxon>Rickettsieae</taxon>
        <taxon>Orientia</taxon>
    </lineage>
</organism>
<dbReference type="PATRIC" id="fig|1441384.3.peg.1679"/>
<evidence type="ECO:0000259" key="1">
    <source>
        <dbReference type="Pfam" id="PF13612"/>
    </source>
</evidence>
<protein>
    <submittedName>
        <fullName evidence="2">Transposase DDE domain protein</fullName>
    </submittedName>
</protein>
<dbReference type="AlphaFoldDB" id="A0A0F3RMH9"/>
<evidence type="ECO:0000313" key="3">
    <source>
        <dbReference type="Proteomes" id="UP000033580"/>
    </source>
</evidence>
<proteinExistence type="predicted"/>
<gene>
    <name evidence="2" type="ORF">OTUT144_0729</name>
</gene>
<sequence length="56" mass="6715">MKTYLLDIDDKRLLNKRSLIESVFNVLKKHAHLENTRHRSPLNFFVHIIFLLLILS</sequence>
<accession>A0A0F3RMH9</accession>
<reference evidence="2 3" key="1">
    <citation type="submission" date="2015-01" db="EMBL/GenBank/DDBJ databases">
        <title>Genome Sequencing of Rickettsiales.</title>
        <authorList>
            <person name="Daugherty S.C."/>
            <person name="Su Q."/>
            <person name="Abolude K."/>
            <person name="Beier-Sexton M."/>
            <person name="Carlyon J.A."/>
            <person name="Carter R."/>
            <person name="Day N.P."/>
            <person name="Dumler S.J."/>
            <person name="Dyachenko V."/>
            <person name="Godinez A."/>
            <person name="Kurtti T.J."/>
            <person name="Lichay M."/>
            <person name="Mullins K.E."/>
            <person name="Ott S."/>
            <person name="Pappas-Brown V."/>
            <person name="Paris D.H."/>
            <person name="Patel P."/>
            <person name="Richards A.L."/>
            <person name="Sadzewicz L."/>
            <person name="Sears K."/>
            <person name="Seidman D."/>
            <person name="Sengamalay N."/>
            <person name="Stenos J."/>
            <person name="Tallon L.J."/>
            <person name="Vincent G."/>
            <person name="Fraser C.M."/>
            <person name="Munderloh U."/>
            <person name="Dunning-Hotopp J.C."/>
        </authorList>
    </citation>
    <scope>NUCLEOTIDE SEQUENCE [LARGE SCALE GENOMIC DNA]</scope>
    <source>
        <strain evidence="2 3">UT144</strain>
    </source>
</reference>
<dbReference type="InterPro" id="IPR025668">
    <property type="entry name" value="Tnp_DDE_dom"/>
</dbReference>